<sequence length="134" mass="15642">KKHPIKLQENDLVLVFEEIFETQTHGRKFVERYRGPYKIVKDLNNGAYYLAEFDGSRLKGSYHGNRLRKFYCRMVEDSQIRRGENVAVLTNMLSKCVINDEEEDIFIEGNYEKKMSKSSKSITRVGSVNQIIIS</sequence>
<organism evidence="1 2">
    <name type="scientific">Rozella allomycis (strain CSF55)</name>
    <dbReference type="NCBI Taxonomy" id="988480"/>
    <lineage>
        <taxon>Eukaryota</taxon>
        <taxon>Fungi</taxon>
        <taxon>Fungi incertae sedis</taxon>
        <taxon>Cryptomycota</taxon>
        <taxon>Cryptomycota incertae sedis</taxon>
        <taxon>Rozella</taxon>
    </lineage>
</organism>
<proteinExistence type="predicted"/>
<gene>
    <name evidence="1" type="ORF">ROZALSC1DRAFT_26295</name>
</gene>
<dbReference type="AlphaFoldDB" id="A0A4P9Y9U1"/>
<feature type="non-terminal residue" evidence="1">
    <location>
        <position position="1"/>
    </location>
</feature>
<protein>
    <submittedName>
        <fullName evidence="1">Uncharacterized protein</fullName>
    </submittedName>
</protein>
<name>A0A4P9Y9U1_ROZAC</name>
<dbReference type="Proteomes" id="UP000281549">
    <property type="component" value="Unassembled WGS sequence"/>
</dbReference>
<reference evidence="2" key="1">
    <citation type="journal article" date="2018" name="Nat. Microbiol.">
        <title>Leveraging single-cell genomics to expand the fungal tree of life.</title>
        <authorList>
            <person name="Ahrendt S.R."/>
            <person name="Quandt C.A."/>
            <person name="Ciobanu D."/>
            <person name="Clum A."/>
            <person name="Salamov A."/>
            <person name="Andreopoulos B."/>
            <person name="Cheng J.F."/>
            <person name="Woyke T."/>
            <person name="Pelin A."/>
            <person name="Henrissat B."/>
            <person name="Reynolds N.K."/>
            <person name="Benny G.L."/>
            <person name="Smith M.E."/>
            <person name="James T.Y."/>
            <person name="Grigoriev I.V."/>
        </authorList>
    </citation>
    <scope>NUCLEOTIDE SEQUENCE [LARGE SCALE GENOMIC DNA]</scope>
    <source>
        <strain evidence="2">CSF55</strain>
    </source>
</reference>
<evidence type="ECO:0000313" key="2">
    <source>
        <dbReference type="Proteomes" id="UP000281549"/>
    </source>
</evidence>
<accession>A0A4P9Y9U1</accession>
<evidence type="ECO:0000313" key="1">
    <source>
        <dbReference type="EMBL" id="RKP15592.1"/>
    </source>
</evidence>
<dbReference type="EMBL" id="ML008571">
    <property type="protein sequence ID" value="RKP15592.1"/>
    <property type="molecule type" value="Genomic_DNA"/>
</dbReference>